<dbReference type="PaxDb" id="2903-EOD08780"/>
<feature type="signal peptide" evidence="2">
    <location>
        <begin position="1"/>
        <end position="26"/>
    </location>
</feature>
<evidence type="ECO:0008006" key="5">
    <source>
        <dbReference type="Google" id="ProtNLM"/>
    </source>
</evidence>
<dbReference type="GeneID" id="17254997"/>
<dbReference type="InterPro" id="IPR013785">
    <property type="entry name" value="Aldolase_TIM"/>
</dbReference>
<dbReference type="STRING" id="2903.R1D2C9"/>
<dbReference type="GO" id="GO:0051539">
    <property type="term" value="F:4 iron, 4 sulfur cluster binding"/>
    <property type="evidence" value="ECO:0007669"/>
    <property type="project" value="UniProtKB-KW"/>
</dbReference>
<dbReference type="eggNOG" id="ENOG502QWPC">
    <property type="taxonomic scope" value="Eukaryota"/>
</dbReference>
<keyword evidence="4" id="KW-1185">Reference proteome</keyword>
<accession>A0A0D3JDB8</accession>
<dbReference type="Gene3D" id="3.20.20.70">
    <property type="entry name" value="Aldolase class I"/>
    <property type="match status" value="1"/>
</dbReference>
<dbReference type="HOGENOM" id="CLU_032161_3_0_1"/>
<dbReference type="EnsemblProtists" id="EOD21503">
    <property type="protein sequence ID" value="EOD21503"/>
    <property type="gene ID" value="EMIHUDRAFT_469785"/>
</dbReference>
<dbReference type="GeneID" id="17267047"/>
<keyword evidence="1" id="KW-0408">Iron</keyword>
<dbReference type="RefSeq" id="XP_005761209.1">
    <property type="nucleotide sequence ID" value="XM_005761152.1"/>
</dbReference>
<dbReference type="InterPro" id="IPR058240">
    <property type="entry name" value="rSAM_sf"/>
</dbReference>
<keyword evidence="1" id="KW-0004">4Fe-4S</keyword>
<dbReference type="PANTHER" id="PTHR30538:SF0">
    <property type="entry name" value="L-LYSINE 2,3-AMINOMUTASE AQ_1632-RELATED"/>
    <property type="match status" value="1"/>
</dbReference>
<dbReference type="AlphaFoldDB" id="A0A0D3JDB8"/>
<dbReference type="SUPFAM" id="SSF102114">
    <property type="entry name" value="Radical SAM enzymes"/>
    <property type="match status" value="1"/>
</dbReference>
<dbReference type="EnsemblProtists" id="EOD08780">
    <property type="protein sequence ID" value="EOD08780"/>
    <property type="gene ID" value="EMIHUDRAFT_465488"/>
</dbReference>
<dbReference type="KEGG" id="ehx:EMIHUDRAFT_465488"/>
<evidence type="ECO:0000256" key="2">
    <source>
        <dbReference type="SAM" id="SignalP"/>
    </source>
</evidence>
<keyword evidence="1" id="KW-0411">Iron-sulfur</keyword>
<keyword evidence="1" id="KW-0479">Metal-binding</keyword>
<sequence length="513" mass="57628">MKVNGCALTLLAGAAALHVGVPPALSSSHRRVPAALMQQQSVSQPSEVEPLAAAAGETNVVGAEVEQTNERFTPITLQSLDTWAEKFPRLQDKLADIKMSSLIFPFKASPYLVEELIDWEMEGDISTDPFYRLIFPTMDMLEPSARATLEEACATKEPLTIKAAVEEIREELNPHPAGQKALNAPKKAELTGVQHKYSETVLFFASAAQTCHAYCTYCFRWAQFIGDSDLRFAQKDAGSLFDYLAEHEEVSDILFTGGDPMIMKTRAPRVFKQYFEPFKDPTFLPHVKNLRIGTRALTFWPQRFTTDADADELLALLREVKEVGGRHIAVMSHLGHVRELSTDKVRHAIHRLKQEAGVIIRSQSPVWADKWREEVRLGIVPYYMFMARDTGAQAFFDVPLVRAQQLYADAIRNTSGLCRTARGPSMSCTPGKVEVVGTQEVMGVPAFVLRFLQCRDEKWIGKVFFAKYDPKAVWFDDLEPLDGMELPWEYTGLPRPCIDEACQIEYLMSQENA</sequence>
<name>A0A0D3JDB8_EMIH1</name>
<protein>
    <recommendedName>
        <fullName evidence="5">Lysine 2,3-aminomutase</fullName>
    </recommendedName>
</protein>
<organism evidence="3 4">
    <name type="scientific">Emiliania huxleyi (strain CCMP1516)</name>
    <dbReference type="NCBI Taxonomy" id="280463"/>
    <lineage>
        <taxon>Eukaryota</taxon>
        <taxon>Haptista</taxon>
        <taxon>Haptophyta</taxon>
        <taxon>Prymnesiophyceae</taxon>
        <taxon>Isochrysidales</taxon>
        <taxon>Noelaerhabdaceae</taxon>
        <taxon>Emiliania</taxon>
    </lineage>
</organism>
<feature type="chain" id="PRO_5044053553" description="Lysine 2,3-aminomutase" evidence="2">
    <location>
        <begin position="27"/>
        <end position="513"/>
    </location>
</feature>
<evidence type="ECO:0000313" key="3">
    <source>
        <dbReference type="EnsemblProtists" id="EOD21503"/>
    </source>
</evidence>
<dbReference type="KEGG" id="ehx:EMIHUDRAFT_469785"/>
<dbReference type="RefSeq" id="XP_005773932.1">
    <property type="nucleotide sequence ID" value="XM_005773875.1"/>
</dbReference>
<dbReference type="OMA" id="FCFRWAQ"/>
<dbReference type="InterPro" id="IPR003739">
    <property type="entry name" value="Lys_aminomutase/Glu_NH3_mut"/>
</dbReference>
<evidence type="ECO:0000256" key="1">
    <source>
        <dbReference type="ARBA" id="ARBA00022485"/>
    </source>
</evidence>
<dbReference type="PANTHER" id="PTHR30538">
    <property type="entry name" value="LYSINE 2,3-AMINOMUTASE-RELATED"/>
    <property type="match status" value="1"/>
</dbReference>
<reference evidence="3" key="2">
    <citation type="submission" date="2024-10" db="UniProtKB">
        <authorList>
            <consortium name="EnsemblProtists"/>
        </authorList>
    </citation>
    <scope>IDENTIFICATION</scope>
</reference>
<keyword evidence="2" id="KW-0732">Signal</keyword>
<dbReference type="Proteomes" id="UP000013827">
    <property type="component" value="Unassembled WGS sequence"/>
</dbReference>
<evidence type="ECO:0000313" key="4">
    <source>
        <dbReference type="Proteomes" id="UP000013827"/>
    </source>
</evidence>
<reference evidence="4" key="1">
    <citation type="journal article" date="2013" name="Nature">
        <title>Pan genome of the phytoplankton Emiliania underpins its global distribution.</title>
        <authorList>
            <person name="Read B.A."/>
            <person name="Kegel J."/>
            <person name="Klute M.J."/>
            <person name="Kuo A."/>
            <person name="Lefebvre S.C."/>
            <person name="Maumus F."/>
            <person name="Mayer C."/>
            <person name="Miller J."/>
            <person name="Monier A."/>
            <person name="Salamov A."/>
            <person name="Young J."/>
            <person name="Aguilar M."/>
            <person name="Claverie J.M."/>
            <person name="Frickenhaus S."/>
            <person name="Gonzalez K."/>
            <person name="Herman E.K."/>
            <person name="Lin Y.C."/>
            <person name="Napier J."/>
            <person name="Ogata H."/>
            <person name="Sarno A.F."/>
            <person name="Shmutz J."/>
            <person name="Schroeder D."/>
            <person name="de Vargas C."/>
            <person name="Verret F."/>
            <person name="von Dassow P."/>
            <person name="Valentin K."/>
            <person name="Van de Peer Y."/>
            <person name="Wheeler G."/>
            <person name="Dacks J.B."/>
            <person name="Delwiche C.F."/>
            <person name="Dyhrman S.T."/>
            <person name="Glockner G."/>
            <person name="John U."/>
            <person name="Richards T."/>
            <person name="Worden A.Z."/>
            <person name="Zhang X."/>
            <person name="Grigoriev I.V."/>
            <person name="Allen A.E."/>
            <person name="Bidle K."/>
            <person name="Borodovsky M."/>
            <person name="Bowler C."/>
            <person name="Brownlee C."/>
            <person name="Cock J.M."/>
            <person name="Elias M."/>
            <person name="Gladyshev V.N."/>
            <person name="Groth M."/>
            <person name="Guda C."/>
            <person name="Hadaegh A."/>
            <person name="Iglesias-Rodriguez M.D."/>
            <person name="Jenkins J."/>
            <person name="Jones B.M."/>
            <person name="Lawson T."/>
            <person name="Leese F."/>
            <person name="Lindquist E."/>
            <person name="Lobanov A."/>
            <person name="Lomsadze A."/>
            <person name="Malik S.B."/>
            <person name="Marsh M.E."/>
            <person name="Mackinder L."/>
            <person name="Mock T."/>
            <person name="Mueller-Roeber B."/>
            <person name="Pagarete A."/>
            <person name="Parker M."/>
            <person name="Probert I."/>
            <person name="Quesneville H."/>
            <person name="Raines C."/>
            <person name="Rensing S.A."/>
            <person name="Riano-Pachon D.M."/>
            <person name="Richier S."/>
            <person name="Rokitta S."/>
            <person name="Shiraiwa Y."/>
            <person name="Soanes D.M."/>
            <person name="van der Giezen M."/>
            <person name="Wahlund T.M."/>
            <person name="Williams B."/>
            <person name="Wilson W."/>
            <person name="Wolfe G."/>
            <person name="Wurch L.L."/>
        </authorList>
    </citation>
    <scope>NUCLEOTIDE SEQUENCE</scope>
</reference>
<proteinExistence type="predicted"/>